<proteinExistence type="predicted"/>
<dbReference type="EMBL" id="BK032555">
    <property type="protein sequence ID" value="DAF47424.1"/>
    <property type="molecule type" value="Genomic_DNA"/>
</dbReference>
<organism evidence="1">
    <name type="scientific">Phage sp. ctGns7</name>
    <dbReference type="NCBI Taxonomy" id="2828003"/>
    <lineage>
        <taxon>Viruses</taxon>
    </lineage>
</organism>
<protein>
    <submittedName>
        <fullName evidence="1">Uncharacterized protein</fullName>
    </submittedName>
</protein>
<sequence>MQTAMLLCNQAKRQVKPKQINKCNIWRFIYYE</sequence>
<accession>A0A8S5S935</accession>
<reference evidence="1" key="1">
    <citation type="journal article" date="2021" name="Proc. Natl. Acad. Sci. U.S.A.">
        <title>A Catalog of Tens of Thousands of Viruses from Human Metagenomes Reveals Hidden Associations with Chronic Diseases.</title>
        <authorList>
            <person name="Tisza M.J."/>
            <person name="Buck C.B."/>
        </authorList>
    </citation>
    <scope>NUCLEOTIDE SEQUENCE</scope>
    <source>
        <strain evidence="1">CtGns7</strain>
    </source>
</reference>
<name>A0A8S5S935_9VIRU</name>
<evidence type="ECO:0000313" key="1">
    <source>
        <dbReference type="EMBL" id="DAF47424.1"/>
    </source>
</evidence>